<feature type="domain" description="Smr" evidence="3">
    <location>
        <begin position="100"/>
        <end position="175"/>
    </location>
</feature>
<dbReference type="InterPro" id="IPR002625">
    <property type="entry name" value="Smr_dom"/>
</dbReference>
<dbReference type="Proteomes" id="UP001217918">
    <property type="component" value="Unassembled WGS sequence"/>
</dbReference>
<evidence type="ECO:0000313" key="4">
    <source>
        <dbReference type="EMBL" id="KAK2066553.1"/>
    </source>
</evidence>
<dbReference type="AlphaFoldDB" id="A0AAD9HVW4"/>
<keyword evidence="5" id="KW-1185">Reference proteome</keyword>
<evidence type="ECO:0000256" key="2">
    <source>
        <dbReference type="SAM" id="Phobius"/>
    </source>
</evidence>
<sequence>MSSAVPMTRLGGRAFNHSPNSDAEAEYDRLRDLARQEAGKMSSCFDRAHQAHEHGDGAGAKALSNEGKQHQAQRDAYNKQASEYIFRENNAPGHVAEDTIDLHGQFVEEAERILEARIRDAQARSQSHLHVIVGKGHHSVGHVQKIKPAVERLCQELGLDCATEENEGRIYVDLTGRRVNVPPPLPPQPIGHHGGYHTGGQGGYHQQPAHQYGGQQQQQQQQQASGSDSNDMTIGGMELALVGLCVSVLAIHLGLLLFHGARRRDAQGSPPAAAHHARLSEPCLWREVFPAQPDHELVLAYQQPEAYVDDQAAFVQQVRKRSGSVAGAIKHELSEVQRQKSALASSTAAYPAKILGTEEAENGAKRPTELGDEEALKRVRFGGVIDEPDAKKRSSWLIKLDEGTELKP</sequence>
<gene>
    <name evidence="4" type="ORF">P8C59_000359</name>
</gene>
<feature type="region of interest" description="Disordered" evidence="1">
    <location>
        <begin position="1"/>
        <end position="23"/>
    </location>
</feature>
<keyword evidence="2" id="KW-1133">Transmembrane helix</keyword>
<dbReference type="Pfam" id="PF01713">
    <property type="entry name" value="Smr"/>
    <property type="match status" value="1"/>
</dbReference>
<dbReference type="Gene3D" id="3.30.1370.110">
    <property type="match status" value="1"/>
</dbReference>
<dbReference type="PROSITE" id="PS50828">
    <property type="entry name" value="SMR"/>
    <property type="match status" value="1"/>
</dbReference>
<feature type="region of interest" description="Disordered" evidence="1">
    <location>
        <begin position="49"/>
        <end position="73"/>
    </location>
</feature>
<feature type="compositionally biased region" description="Gly residues" evidence="1">
    <location>
        <begin position="192"/>
        <end position="203"/>
    </location>
</feature>
<keyword evidence="2" id="KW-0472">Membrane</keyword>
<name>A0AAD9HVW4_9PEZI</name>
<evidence type="ECO:0000313" key="5">
    <source>
        <dbReference type="Proteomes" id="UP001217918"/>
    </source>
</evidence>
<organism evidence="4 5">
    <name type="scientific">Phyllachora maydis</name>
    <dbReference type="NCBI Taxonomy" id="1825666"/>
    <lineage>
        <taxon>Eukaryota</taxon>
        <taxon>Fungi</taxon>
        <taxon>Dikarya</taxon>
        <taxon>Ascomycota</taxon>
        <taxon>Pezizomycotina</taxon>
        <taxon>Sordariomycetes</taxon>
        <taxon>Sordariomycetidae</taxon>
        <taxon>Phyllachorales</taxon>
        <taxon>Phyllachoraceae</taxon>
        <taxon>Phyllachora</taxon>
    </lineage>
</organism>
<dbReference type="InterPro" id="IPR013899">
    <property type="entry name" value="DUF1771"/>
</dbReference>
<comment type="caution">
    <text evidence="4">The sequence shown here is derived from an EMBL/GenBank/DDBJ whole genome shotgun (WGS) entry which is preliminary data.</text>
</comment>
<feature type="region of interest" description="Disordered" evidence="1">
    <location>
        <begin position="177"/>
        <end position="231"/>
    </location>
</feature>
<dbReference type="EMBL" id="JAQQPM010000001">
    <property type="protein sequence ID" value="KAK2066553.1"/>
    <property type="molecule type" value="Genomic_DNA"/>
</dbReference>
<keyword evidence="2" id="KW-0812">Transmembrane</keyword>
<dbReference type="SMART" id="SM01162">
    <property type="entry name" value="DUF1771"/>
    <property type="match status" value="1"/>
</dbReference>
<dbReference type="SMART" id="SM00463">
    <property type="entry name" value="SMR"/>
    <property type="match status" value="1"/>
</dbReference>
<dbReference type="PANTHER" id="PTHR47417:SF1">
    <property type="entry name" value="SMR DOMAIN-CONTAINING PROTEIN YPL199C"/>
    <property type="match status" value="1"/>
</dbReference>
<evidence type="ECO:0000259" key="3">
    <source>
        <dbReference type="PROSITE" id="PS50828"/>
    </source>
</evidence>
<protein>
    <recommendedName>
        <fullName evidence="3">Smr domain-containing protein</fullName>
    </recommendedName>
</protein>
<dbReference type="PANTHER" id="PTHR47417">
    <property type="entry name" value="SMR DOMAIN-CONTAINING PROTEIN YPL199C"/>
    <property type="match status" value="1"/>
</dbReference>
<evidence type="ECO:0000256" key="1">
    <source>
        <dbReference type="SAM" id="MobiDB-lite"/>
    </source>
</evidence>
<proteinExistence type="predicted"/>
<feature type="compositionally biased region" description="Low complexity" evidence="1">
    <location>
        <begin position="204"/>
        <end position="227"/>
    </location>
</feature>
<dbReference type="InterPro" id="IPR036063">
    <property type="entry name" value="Smr_dom_sf"/>
</dbReference>
<dbReference type="InterPro" id="IPR053020">
    <property type="entry name" value="Smr_domain_protein"/>
</dbReference>
<feature type="transmembrane region" description="Helical" evidence="2">
    <location>
        <begin position="239"/>
        <end position="258"/>
    </location>
</feature>
<dbReference type="Pfam" id="PF08590">
    <property type="entry name" value="DUF1771"/>
    <property type="match status" value="1"/>
</dbReference>
<accession>A0AAD9HVW4</accession>
<dbReference type="SUPFAM" id="SSF160443">
    <property type="entry name" value="SMR domain-like"/>
    <property type="match status" value="1"/>
</dbReference>
<reference evidence="4" key="1">
    <citation type="journal article" date="2023" name="Mol. Plant Microbe Interact.">
        <title>Elucidating the Obligate Nature and Biological Capacity of an Invasive Fungal Corn Pathogen.</title>
        <authorList>
            <person name="MacCready J.S."/>
            <person name="Roggenkamp E.M."/>
            <person name="Gdanetz K."/>
            <person name="Chilvers M.I."/>
        </authorList>
    </citation>
    <scope>NUCLEOTIDE SEQUENCE</scope>
    <source>
        <strain evidence="4">PM02</strain>
    </source>
</reference>